<gene>
    <name evidence="2" type="ORF">OXPF_08680</name>
</gene>
<keyword evidence="1" id="KW-0812">Transmembrane</keyword>
<accession>A0A0P8WCQ5</accession>
<dbReference type="PANTHER" id="PTHR39961:SF1">
    <property type="entry name" value="DUF458 DOMAIN-CONTAINING PROTEIN"/>
    <property type="match status" value="1"/>
</dbReference>
<protein>
    <submittedName>
        <fullName evidence="2">Uncharacterized protein</fullName>
    </submittedName>
</protein>
<dbReference type="Pfam" id="PF04308">
    <property type="entry name" value="RNaseH_like"/>
    <property type="match status" value="1"/>
</dbReference>
<dbReference type="PANTHER" id="PTHR39961">
    <property type="entry name" value="HYPOTHETICAL CYTOSOLIC PROTEIN"/>
    <property type="match status" value="1"/>
</dbReference>
<evidence type="ECO:0000313" key="3">
    <source>
        <dbReference type="Proteomes" id="UP000050326"/>
    </source>
</evidence>
<evidence type="ECO:0000313" key="2">
    <source>
        <dbReference type="EMBL" id="KPU45635.1"/>
    </source>
</evidence>
<dbReference type="RefSeq" id="WP_054873971.1">
    <property type="nucleotide sequence ID" value="NZ_LKET01000021.1"/>
</dbReference>
<dbReference type="EMBL" id="LKET01000021">
    <property type="protein sequence ID" value="KPU45635.1"/>
    <property type="molecule type" value="Genomic_DNA"/>
</dbReference>
<evidence type="ECO:0000256" key="1">
    <source>
        <dbReference type="SAM" id="Phobius"/>
    </source>
</evidence>
<dbReference type="STRING" id="36849.OXPF_08680"/>
<keyword evidence="1" id="KW-1133">Transmembrane helix</keyword>
<dbReference type="OrthoDB" id="37369at2"/>
<dbReference type="Proteomes" id="UP000050326">
    <property type="component" value="Unassembled WGS sequence"/>
</dbReference>
<name>A0A0P8WCQ5_9CLOT</name>
<sequence length="153" mass="17256">MRSITYGDVSFEKMCHIIKDYVSKEKWHQYKIAVGTDSQNFDITKVVIVVAVWKIGGGGIFFYDIKRVKKISNMRQKIFYETSLSLEMAEKLSGSLEKEDLECDISIHVDAGDDGPTSKLIPEIVGWITSCGFKCNTKPHSYAASSIANRYSK</sequence>
<keyword evidence="3" id="KW-1185">Reference proteome</keyword>
<dbReference type="InterPro" id="IPR007405">
    <property type="entry name" value="Phage_KVP40_Orf299"/>
</dbReference>
<comment type="caution">
    <text evidence="2">The sequence shown here is derived from an EMBL/GenBank/DDBJ whole genome shotgun (WGS) entry which is preliminary data.</text>
</comment>
<reference evidence="2 3" key="1">
    <citation type="submission" date="2015-09" db="EMBL/GenBank/DDBJ databases">
        <title>Genome sequence of Oxobacter pfennigii DSM 3222.</title>
        <authorList>
            <person name="Poehlein A."/>
            <person name="Bengelsdorf F.R."/>
            <person name="Schiel-Bengelsdorf B."/>
            <person name="Duerre P."/>
            <person name="Daniel R."/>
        </authorList>
    </citation>
    <scope>NUCLEOTIDE SEQUENCE [LARGE SCALE GENOMIC DNA]</scope>
    <source>
        <strain evidence="2 3">DSM 3222</strain>
    </source>
</reference>
<feature type="transmembrane region" description="Helical" evidence="1">
    <location>
        <begin position="46"/>
        <end position="65"/>
    </location>
</feature>
<dbReference type="AlphaFoldDB" id="A0A0P8WCQ5"/>
<dbReference type="PATRIC" id="fig|36849.3.peg.925"/>
<organism evidence="2 3">
    <name type="scientific">Oxobacter pfennigii</name>
    <dbReference type="NCBI Taxonomy" id="36849"/>
    <lineage>
        <taxon>Bacteria</taxon>
        <taxon>Bacillati</taxon>
        <taxon>Bacillota</taxon>
        <taxon>Clostridia</taxon>
        <taxon>Eubacteriales</taxon>
        <taxon>Clostridiaceae</taxon>
        <taxon>Oxobacter</taxon>
    </lineage>
</organism>
<keyword evidence="1" id="KW-0472">Membrane</keyword>
<proteinExistence type="predicted"/>